<organism evidence="1">
    <name type="scientific">Spongospora subterranea</name>
    <dbReference type="NCBI Taxonomy" id="70186"/>
    <lineage>
        <taxon>Eukaryota</taxon>
        <taxon>Sar</taxon>
        <taxon>Rhizaria</taxon>
        <taxon>Endomyxa</taxon>
        <taxon>Phytomyxea</taxon>
        <taxon>Plasmodiophorida</taxon>
        <taxon>Plasmodiophoridae</taxon>
        <taxon>Spongospora</taxon>
    </lineage>
</organism>
<accession>A0A0H5R6N7</accession>
<dbReference type="EMBL" id="HACM01003507">
    <property type="protein sequence ID" value="CRZ03949.1"/>
    <property type="molecule type" value="Transcribed_RNA"/>
</dbReference>
<proteinExistence type="predicted"/>
<protein>
    <submittedName>
        <fullName evidence="1">Uncharacterized protein</fullName>
    </submittedName>
</protein>
<evidence type="ECO:0000313" key="1">
    <source>
        <dbReference type="EMBL" id="CRZ03949.1"/>
    </source>
</evidence>
<reference evidence="1" key="1">
    <citation type="submission" date="2015-04" db="EMBL/GenBank/DDBJ databases">
        <title>The genome sequence of the plant pathogenic Rhizarian Plasmodiophora brassicae reveals insights in its biotrophic life cycle and the origin of chitin synthesis.</title>
        <authorList>
            <person name="Schwelm A."/>
            <person name="Fogelqvist J."/>
            <person name="Knaust A."/>
            <person name="Julke S."/>
            <person name="Lilja T."/>
            <person name="Dhandapani V."/>
            <person name="Bonilla-Rosso G."/>
            <person name="Karlsson M."/>
            <person name="Shevchenko A."/>
            <person name="Choi S.R."/>
            <person name="Kim H.G."/>
            <person name="Park J.Y."/>
            <person name="Lim Y.P."/>
            <person name="Ludwig-Muller J."/>
            <person name="Dixelius C."/>
        </authorList>
    </citation>
    <scope>NUCLEOTIDE SEQUENCE</scope>
    <source>
        <tissue evidence="1">Potato root galls</tissue>
    </source>
</reference>
<sequence>GTARFGGSFTRSLQHFGAYLPALTDLEVVPPGVCLGVLELIARIGAGPRLDALTSDGSAAISNALRLIDPESPKSALIAEAMQVRAVQLLTTFAVQTDLPFTWHLTYIKKLTDCGIERILGYHFHEHQTVQL</sequence>
<feature type="non-terminal residue" evidence="1">
    <location>
        <position position="1"/>
    </location>
</feature>
<name>A0A0H5R6N7_9EUKA</name>
<dbReference type="AlphaFoldDB" id="A0A0H5R6N7"/>